<feature type="region of interest" description="Disordered" evidence="1">
    <location>
        <begin position="156"/>
        <end position="179"/>
    </location>
</feature>
<keyword evidence="2" id="KW-0732">Signal</keyword>
<accession>A0A9Q0N191</accession>
<feature type="compositionally biased region" description="Basic and acidic residues" evidence="1">
    <location>
        <begin position="329"/>
        <end position="341"/>
    </location>
</feature>
<comment type="caution">
    <text evidence="3">The sequence shown here is derived from an EMBL/GenBank/DDBJ whole genome shotgun (WGS) entry which is preliminary data.</text>
</comment>
<feature type="region of interest" description="Disordered" evidence="1">
    <location>
        <begin position="248"/>
        <end position="341"/>
    </location>
</feature>
<dbReference type="EMBL" id="WJQU01000002">
    <property type="protein sequence ID" value="KAJ6641001.1"/>
    <property type="molecule type" value="Genomic_DNA"/>
</dbReference>
<feature type="compositionally biased region" description="Basic and acidic residues" evidence="1">
    <location>
        <begin position="291"/>
        <end position="301"/>
    </location>
</feature>
<evidence type="ECO:0000256" key="1">
    <source>
        <dbReference type="SAM" id="MobiDB-lite"/>
    </source>
</evidence>
<evidence type="ECO:0000313" key="3">
    <source>
        <dbReference type="EMBL" id="KAJ6641001.1"/>
    </source>
</evidence>
<feature type="compositionally biased region" description="Polar residues" evidence="1">
    <location>
        <begin position="281"/>
        <end position="290"/>
    </location>
</feature>
<feature type="compositionally biased region" description="Polar residues" evidence="1">
    <location>
        <begin position="225"/>
        <end position="236"/>
    </location>
</feature>
<protein>
    <submittedName>
        <fullName evidence="3">Uncharacterized protein</fullName>
    </submittedName>
</protein>
<dbReference type="OrthoDB" id="2020426at2759"/>
<organism evidence="3 4">
    <name type="scientific">Pseudolycoriella hygida</name>
    <dbReference type="NCBI Taxonomy" id="35572"/>
    <lineage>
        <taxon>Eukaryota</taxon>
        <taxon>Metazoa</taxon>
        <taxon>Ecdysozoa</taxon>
        <taxon>Arthropoda</taxon>
        <taxon>Hexapoda</taxon>
        <taxon>Insecta</taxon>
        <taxon>Pterygota</taxon>
        <taxon>Neoptera</taxon>
        <taxon>Endopterygota</taxon>
        <taxon>Diptera</taxon>
        <taxon>Nematocera</taxon>
        <taxon>Sciaroidea</taxon>
        <taxon>Sciaridae</taxon>
        <taxon>Pseudolycoriella</taxon>
    </lineage>
</organism>
<proteinExistence type="predicted"/>
<reference evidence="3" key="1">
    <citation type="submission" date="2022-07" db="EMBL/GenBank/DDBJ databases">
        <authorList>
            <person name="Trinca V."/>
            <person name="Uliana J.V.C."/>
            <person name="Torres T.T."/>
            <person name="Ward R.J."/>
            <person name="Monesi N."/>
        </authorList>
    </citation>
    <scope>NUCLEOTIDE SEQUENCE</scope>
    <source>
        <strain evidence="3">HSMRA1968</strain>
        <tissue evidence="3">Whole embryos</tissue>
    </source>
</reference>
<evidence type="ECO:0000313" key="4">
    <source>
        <dbReference type="Proteomes" id="UP001151699"/>
    </source>
</evidence>
<feature type="region of interest" description="Disordered" evidence="1">
    <location>
        <begin position="211"/>
        <end position="236"/>
    </location>
</feature>
<evidence type="ECO:0000256" key="2">
    <source>
        <dbReference type="SAM" id="SignalP"/>
    </source>
</evidence>
<feature type="chain" id="PRO_5040193168" evidence="2">
    <location>
        <begin position="20"/>
        <end position="370"/>
    </location>
</feature>
<feature type="compositionally biased region" description="Polar residues" evidence="1">
    <location>
        <begin position="165"/>
        <end position="179"/>
    </location>
</feature>
<keyword evidence="4" id="KW-1185">Reference proteome</keyword>
<feature type="compositionally biased region" description="Low complexity" evidence="1">
    <location>
        <begin position="248"/>
        <end position="263"/>
    </location>
</feature>
<sequence>MREFVKCLLLVLMVTEIVASENQRTDIKNSVKSLDKTTGVKLVIENVLPEELNMKPVERIKKSFYSQHPCASCGISQTQYAQQPNPVYSQPVYNNQNYQQTDLSSASSDTSPFNFYAQPQMSSKIVVGCQPHVSSVPDVAYLPHLFNSPLYNQPSYSQSTYSQPAHSQQSYSQPAYNQKTYSRPAFSQQGYSQPPYNQPASAFTQTVYGQPTRTQQPYNPLAYNQPLNNPLAYNQPFNNQLAYNQPRHSQSIYSQPPYSQPHSLTPPKSQNVLHRSHEDSSASSTKNSDLNNKENMPEKFDLLNNSQPKGNTIQTNDNLVSQPTPARTENSDASKPIEEAKMKQPDTLYKMAKYQSQLANMVVKEDLRAV</sequence>
<name>A0A9Q0N191_9DIPT</name>
<feature type="compositionally biased region" description="Polar residues" evidence="1">
    <location>
        <begin position="303"/>
        <end position="328"/>
    </location>
</feature>
<feature type="signal peptide" evidence="2">
    <location>
        <begin position="1"/>
        <end position="19"/>
    </location>
</feature>
<gene>
    <name evidence="3" type="ORF">Bhyg_05934</name>
</gene>
<feature type="non-terminal residue" evidence="3">
    <location>
        <position position="1"/>
    </location>
</feature>
<dbReference type="Proteomes" id="UP001151699">
    <property type="component" value="Chromosome B"/>
</dbReference>
<dbReference type="AlphaFoldDB" id="A0A9Q0N191"/>